<dbReference type="EMBL" id="BAAADD010000003">
    <property type="protein sequence ID" value="GAA0565163.1"/>
    <property type="molecule type" value="Genomic_DNA"/>
</dbReference>
<organism evidence="1 2">
    <name type="scientific">Rhizomicrobium electricum</name>
    <dbReference type="NCBI Taxonomy" id="480070"/>
    <lineage>
        <taxon>Bacteria</taxon>
        <taxon>Pseudomonadati</taxon>
        <taxon>Pseudomonadota</taxon>
        <taxon>Alphaproteobacteria</taxon>
        <taxon>Micropepsales</taxon>
        <taxon>Micropepsaceae</taxon>
        <taxon>Rhizomicrobium</taxon>
    </lineage>
</organism>
<evidence type="ECO:0000313" key="1">
    <source>
        <dbReference type="EMBL" id="GAA0565163.1"/>
    </source>
</evidence>
<accession>A0ABP3PD20</accession>
<protein>
    <submittedName>
        <fullName evidence="1">Uncharacterized protein</fullName>
    </submittedName>
</protein>
<proteinExistence type="predicted"/>
<comment type="caution">
    <text evidence="1">The sequence shown here is derived from an EMBL/GenBank/DDBJ whole genome shotgun (WGS) entry which is preliminary data.</text>
</comment>
<keyword evidence="2" id="KW-1185">Reference proteome</keyword>
<gene>
    <name evidence="1" type="ORF">GCM10008942_11890</name>
</gene>
<dbReference type="Proteomes" id="UP001499951">
    <property type="component" value="Unassembled WGS sequence"/>
</dbReference>
<evidence type="ECO:0000313" key="2">
    <source>
        <dbReference type="Proteomes" id="UP001499951"/>
    </source>
</evidence>
<name>A0ABP3PD20_9PROT</name>
<sequence>MGNLVADLLDFLGNLATGVFSRGGYIKGKSGSMIATLPPLPKPPVMAKAAPVGKRI</sequence>
<reference evidence="2" key="1">
    <citation type="journal article" date="2019" name="Int. J. Syst. Evol. Microbiol.">
        <title>The Global Catalogue of Microorganisms (GCM) 10K type strain sequencing project: providing services to taxonomists for standard genome sequencing and annotation.</title>
        <authorList>
            <consortium name="The Broad Institute Genomics Platform"/>
            <consortium name="The Broad Institute Genome Sequencing Center for Infectious Disease"/>
            <person name="Wu L."/>
            <person name="Ma J."/>
        </authorList>
    </citation>
    <scope>NUCLEOTIDE SEQUENCE [LARGE SCALE GENOMIC DNA]</scope>
    <source>
        <strain evidence="2">JCM 15089</strain>
    </source>
</reference>